<sequence length="216" mass="21978">MDINRFIQELIEEDTTRTRSSSGGSNSVNAQIAGNSSVDSNSTPRSDRSVASYNPRGRGRDPPSSVSSNNPRGPPSDSFVDSNNPGVEGSGPSSFVAGSNNSGGGGSICSNNPGLSALSDSPESGDQGHPPSSVASNDRGGASSGIVCVSSNTSLSGNSLRFSSRTSFSGILESTPFSRIPSALFSRGLPGISPVGSFPRATSSSDFHCLLGRSRD</sequence>
<reference evidence="2" key="1">
    <citation type="submission" date="2024-03" db="EMBL/GenBank/DDBJ databases">
        <authorList>
            <consortium name="ELIXIR-Norway"/>
            <consortium name="Elixir Norway"/>
        </authorList>
    </citation>
    <scope>NUCLEOTIDE SEQUENCE</scope>
</reference>
<evidence type="ECO:0000313" key="3">
    <source>
        <dbReference type="Proteomes" id="UP001497522"/>
    </source>
</evidence>
<evidence type="ECO:0000313" key="2">
    <source>
        <dbReference type="EMBL" id="CAK9866475.1"/>
    </source>
</evidence>
<name>A0ABP1AW01_9BRYO</name>
<organism evidence="2 3">
    <name type="scientific">Sphagnum jensenii</name>
    <dbReference type="NCBI Taxonomy" id="128206"/>
    <lineage>
        <taxon>Eukaryota</taxon>
        <taxon>Viridiplantae</taxon>
        <taxon>Streptophyta</taxon>
        <taxon>Embryophyta</taxon>
        <taxon>Bryophyta</taxon>
        <taxon>Sphagnophytina</taxon>
        <taxon>Sphagnopsida</taxon>
        <taxon>Sphagnales</taxon>
        <taxon>Sphagnaceae</taxon>
        <taxon>Sphagnum</taxon>
    </lineage>
</organism>
<accession>A0ABP1AW01</accession>
<feature type="compositionally biased region" description="Polar residues" evidence="1">
    <location>
        <begin position="26"/>
        <end position="52"/>
    </location>
</feature>
<protein>
    <submittedName>
        <fullName evidence="2">Uncharacterized protein</fullName>
    </submittedName>
</protein>
<proteinExistence type="predicted"/>
<evidence type="ECO:0000256" key="1">
    <source>
        <dbReference type="SAM" id="MobiDB-lite"/>
    </source>
</evidence>
<dbReference type="EMBL" id="OZ023717">
    <property type="protein sequence ID" value="CAK9866475.1"/>
    <property type="molecule type" value="Genomic_DNA"/>
</dbReference>
<keyword evidence="3" id="KW-1185">Reference proteome</keyword>
<gene>
    <name evidence="2" type="ORF">CSSPJE1EN2_LOCUS9470</name>
</gene>
<feature type="region of interest" description="Disordered" evidence="1">
    <location>
        <begin position="1"/>
        <end position="141"/>
    </location>
</feature>
<dbReference type="Proteomes" id="UP001497522">
    <property type="component" value="Chromosome 16"/>
</dbReference>